<reference evidence="1 2" key="1">
    <citation type="journal article" date="2015" name="Nature">
        <title>rRNA introns, odd ribosomes, and small enigmatic genomes across a large radiation of phyla.</title>
        <authorList>
            <person name="Brown C.T."/>
            <person name="Hug L.A."/>
            <person name="Thomas B.C."/>
            <person name="Sharon I."/>
            <person name="Castelle C.J."/>
            <person name="Singh A."/>
            <person name="Wilkins M.J."/>
            <person name="Williams K.H."/>
            <person name="Banfield J.F."/>
        </authorList>
    </citation>
    <scope>NUCLEOTIDE SEQUENCE [LARGE SCALE GENOMIC DNA]</scope>
</reference>
<dbReference type="AlphaFoldDB" id="A0A0G0LDJ4"/>
<accession>A0A0G0LDJ4</accession>
<gene>
    <name evidence="1" type="ORF">UT12_C0004G0008</name>
</gene>
<name>A0A0G0LDJ4_9BACT</name>
<organism evidence="1 2">
    <name type="scientific">Candidatus Curtissbacteria bacterium GW2011_GWC2_38_9</name>
    <dbReference type="NCBI Taxonomy" id="1618414"/>
    <lineage>
        <taxon>Bacteria</taxon>
        <taxon>Candidatus Curtissiibacteriota</taxon>
    </lineage>
</organism>
<evidence type="ECO:0000313" key="1">
    <source>
        <dbReference type="EMBL" id="KKQ89978.1"/>
    </source>
</evidence>
<evidence type="ECO:0000313" key="2">
    <source>
        <dbReference type="Proteomes" id="UP000034893"/>
    </source>
</evidence>
<dbReference type="Proteomes" id="UP000034893">
    <property type="component" value="Unassembled WGS sequence"/>
</dbReference>
<sequence length="309" mass="36178">MKQLIIGLYTILTVTIANNRFYLARMLGFRSELELRDFFIKKKKTLLDGGQFIFMPRENLKHRLLYITITKDEKENYIEFYKNISKIPIVSQLFFITYSSSKHWKDCNFNARIDGKIVNIKIPQPNFTVYGFKNGKFEKSRIEKIVDNFEKKNSLSFGRQKENKLSYLSKYAIDSVESVYSNRFFLDVILREYRKGMIDFDGILKKDENYLLLESKEKDAGGNEGDKYFGWDSRRLPWYLYIKNVSGLETFYVIREVDNQTDRNFVDWRCISLNDFSESASWLSESGGGGNVGTITCPVGAFKSLKELL</sequence>
<dbReference type="EMBL" id="LBVP01000004">
    <property type="protein sequence ID" value="KKQ89978.1"/>
    <property type="molecule type" value="Genomic_DNA"/>
</dbReference>
<proteinExistence type="predicted"/>
<comment type="caution">
    <text evidence="1">The sequence shown here is derived from an EMBL/GenBank/DDBJ whole genome shotgun (WGS) entry which is preliminary data.</text>
</comment>
<protein>
    <submittedName>
        <fullName evidence="1">Uncharacterized protein</fullName>
    </submittedName>
</protein>